<dbReference type="AlphaFoldDB" id="A0AAN7CD10"/>
<keyword evidence="2" id="KW-1185">Reference proteome</keyword>
<sequence length="241" mass="26852">MASLDPSNIVPSGARYRRTEHSSFDVSDAGEFLVSNVKFRVAAPPARPLPIQTVVGHASCTLVRKVLGRTLQDGVADVTVLTVAPWDERSPTVWESAVKEAKRFVDAKTRASKELQHLDIAVEMIAEELTRLKYVSHIPAEEWTPSLPADWERIKDKVPEILNSHPATRGTTTSISLFKFGFSRDGARNPLTVYISVDYESEEAGWASVISEIEQYLDTYPYNLHVHIEHGGPEFFGGLYD</sequence>
<proteinExistence type="predicted"/>
<gene>
    <name evidence="1" type="ORF">C8A03DRAFT_13838</name>
</gene>
<name>A0AAN7CD10_9PEZI</name>
<dbReference type="Proteomes" id="UP001303760">
    <property type="component" value="Unassembled WGS sequence"/>
</dbReference>
<reference evidence="1" key="2">
    <citation type="submission" date="2023-05" db="EMBL/GenBank/DDBJ databases">
        <authorList>
            <consortium name="Lawrence Berkeley National Laboratory"/>
            <person name="Steindorff A."/>
            <person name="Hensen N."/>
            <person name="Bonometti L."/>
            <person name="Westerberg I."/>
            <person name="Brannstrom I.O."/>
            <person name="Guillou S."/>
            <person name="Cros-Aarteil S."/>
            <person name="Calhoun S."/>
            <person name="Haridas S."/>
            <person name="Kuo A."/>
            <person name="Mondo S."/>
            <person name="Pangilinan J."/>
            <person name="Riley R."/>
            <person name="Labutti K."/>
            <person name="Andreopoulos B."/>
            <person name="Lipzen A."/>
            <person name="Chen C."/>
            <person name="Yanf M."/>
            <person name="Daum C."/>
            <person name="Ng V."/>
            <person name="Clum A."/>
            <person name="Ohm R."/>
            <person name="Martin F."/>
            <person name="Silar P."/>
            <person name="Natvig D."/>
            <person name="Lalanne C."/>
            <person name="Gautier V."/>
            <person name="Ament-Velasquez S.L."/>
            <person name="Kruys A."/>
            <person name="Hutchinson M.I."/>
            <person name="Powell A.J."/>
            <person name="Barry K."/>
            <person name="Miller A.N."/>
            <person name="Grigoriev I.V."/>
            <person name="Debuchy R."/>
            <person name="Gladieux P."/>
            <person name="Thoren M.H."/>
            <person name="Johannesson H."/>
        </authorList>
    </citation>
    <scope>NUCLEOTIDE SEQUENCE</scope>
    <source>
        <strain evidence="1">CBS 532.94</strain>
    </source>
</reference>
<reference evidence="1" key="1">
    <citation type="journal article" date="2023" name="Mol. Phylogenet. Evol.">
        <title>Genome-scale phylogeny and comparative genomics of the fungal order Sordariales.</title>
        <authorList>
            <person name="Hensen N."/>
            <person name="Bonometti L."/>
            <person name="Westerberg I."/>
            <person name="Brannstrom I.O."/>
            <person name="Guillou S."/>
            <person name="Cros-Aarteil S."/>
            <person name="Calhoun S."/>
            <person name="Haridas S."/>
            <person name="Kuo A."/>
            <person name="Mondo S."/>
            <person name="Pangilinan J."/>
            <person name="Riley R."/>
            <person name="LaButti K."/>
            <person name="Andreopoulos B."/>
            <person name="Lipzen A."/>
            <person name="Chen C."/>
            <person name="Yan M."/>
            <person name="Daum C."/>
            <person name="Ng V."/>
            <person name="Clum A."/>
            <person name="Steindorff A."/>
            <person name="Ohm R.A."/>
            <person name="Martin F."/>
            <person name="Silar P."/>
            <person name="Natvig D.O."/>
            <person name="Lalanne C."/>
            <person name="Gautier V."/>
            <person name="Ament-Velasquez S.L."/>
            <person name="Kruys A."/>
            <person name="Hutchinson M.I."/>
            <person name="Powell A.J."/>
            <person name="Barry K."/>
            <person name="Miller A.N."/>
            <person name="Grigoriev I.V."/>
            <person name="Debuchy R."/>
            <person name="Gladieux P."/>
            <person name="Hiltunen Thoren M."/>
            <person name="Johannesson H."/>
        </authorList>
    </citation>
    <scope>NUCLEOTIDE SEQUENCE</scope>
    <source>
        <strain evidence="1">CBS 532.94</strain>
    </source>
</reference>
<organism evidence="1 2">
    <name type="scientific">Achaetomium macrosporum</name>
    <dbReference type="NCBI Taxonomy" id="79813"/>
    <lineage>
        <taxon>Eukaryota</taxon>
        <taxon>Fungi</taxon>
        <taxon>Dikarya</taxon>
        <taxon>Ascomycota</taxon>
        <taxon>Pezizomycotina</taxon>
        <taxon>Sordariomycetes</taxon>
        <taxon>Sordariomycetidae</taxon>
        <taxon>Sordariales</taxon>
        <taxon>Chaetomiaceae</taxon>
        <taxon>Achaetomium</taxon>
    </lineage>
</organism>
<evidence type="ECO:0000313" key="1">
    <source>
        <dbReference type="EMBL" id="KAK4239788.1"/>
    </source>
</evidence>
<comment type="caution">
    <text evidence="1">The sequence shown here is derived from an EMBL/GenBank/DDBJ whole genome shotgun (WGS) entry which is preliminary data.</text>
</comment>
<protein>
    <submittedName>
        <fullName evidence="1">Uncharacterized protein</fullName>
    </submittedName>
</protein>
<accession>A0AAN7CD10</accession>
<evidence type="ECO:0000313" key="2">
    <source>
        <dbReference type="Proteomes" id="UP001303760"/>
    </source>
</evidence>
<dbReference type="EMBL" id="MU860055">
    <property type="protein sequence ID" value="KAK4239788.1"/>
    <property type="molecule type" value="Genomic_DNA"/>
</dbReference>